<comment type="caution">
    <text evidence="1">The sequence shown here is derived from an EMBL/GenBank/DDBJ whole genome shotgun (WGS) entry which is preliminary data.</text>
</comment>
<reference evidence="1 2" key="1">
    <citation type="submission" date="2024-01" db="EMBL/GenBank/DDBJ databases">
        <title>Genome assemblies of Stephania.</title>
        <authorList>
            <person name="Yang L."/>
        </authorList>
    </citation>
    <scope>NUCLEOTIDE SEQUENCE [LARGE SCALE GENOMIC DNA]</scope>
    <source>
        <strain evidence="1">YNDBR</strain>
        <tissue evidence="1">Leaf</tissue>
    </source>
</reference>
<dbReference type="EMBL" id="JBBNAF010000002">
    <property type="protein sequence ID" value="KAK9162929.1"/>
    <property type="molecule type" value="Genomic_DNA"/>
</dbReference>
<protein>
    <submittedName>
        <fullName evidence="1">Uncharacterized protein</fullName>
    </submittedName>
</protein>
<evidence type="ECO:0000313" key="1">
    <source>
        <dbReference type="EMBL" id="KAK9162929.1"/>
    </source>
</evidence>
<dbReference type="AlphaFoldDB" id="A0AAP0L5V0"/>
<gene>
    <name evidence="1" type="ORF">Syun_003831</name>
</gene>
<organism evidence="1 2">
    <name type="scientific">Stephania yunnanensis</name>
    <dbReference type="NCBI Taxonomy" id="152371"/>
    <lineage>
        <taxon>Eukaryota</taxon>
        <taxon>Viridiplantae</taxon>
        <taxon>Streptophyta</taxon>
        <taxon>Embryophyta</taxon>
        <taxon>Tracheophyta</taxon>
        <taxon>Spermatophyta</taxon>
        <taxon>Magnoliopsida</taxon>
        <taxon>Ranunculales</taxon>
        <taxon>Menispermaceae</taxon>
        <taxon>Menispermoideae</taxon>
        <taxon>Cissampelideae</taxon>
        <taxon>Stephania</taxon>
    </lineage>
</organism>
<dbReference type="Proteomes" id="UP001420932">
    <property type="component" value="Unassembled WGS sequence"/>
</dbReference>
<accession>A0AAP0L5V0</accession>
<sequence length="199" mass="22600">MSLSTCVSRGSGSSCGRGEYPERFVREPLRGLDSFDGTGVPSKRSHLKDCLMQRRHAALVLKPQGYVSEIENHVKIDLRIYTGIWFTQRVDEIELDEVVCDGAIRDKELVNDGVLREKELTNILVDVLSSQSINVQWFYMKSSSGLYKSKNIQLRYLTNSLLSSGLNYPLVSPVKILNFTLWVLGKVKYEDTKYGRNES</sequence>
<proteinExistence type="predicted"/>
<evidence type="ECO:0000313" key="2">
    <source>
        <dbReference type="Proteomes" id="UP001420932"/>
    </source>
</evidence>
<name>A0AAP0L5V0_9MAGN</name>
<keyword evidence="2" id="KW-1185">Reference proteome</keyword>